<evidence type="ECO:0000313" key="3">
    <source>
        <dbReference type="Proteomes" id="UP000233100"/>
    </source>
</evidence>
<reference evidence="2" key="2">
    <citation type="submission" date="2025-08" db="UniProtKB">
        <authorList>
            <consortium name="Ensembl"/>
        </authorList>
    </citation>
    <scope>IDENTIFICATION</scope>
</reference>
<accession>A0A7N9D3R7</accession>
<dbReference type="Ensembl" id="ENSMFAT00000093769.1">
    <property type="protein sequence ID" value="ENSMFAP00000058252.1"/>
    <property type="gene ID" value="ENSMFAG00000061493.1"/>
</dbReference>
<dbReference type="AlphaFoldDB" id="A0A7N9D3R7"/>
<name>A0A7N9D3R7_MACFA</name>
<dbReference type="PANTHER" id="PTHR12138">
    <property type="entry name" value="PRIMATE-EXPANDED PROTEIN FAMILY"/>
    <property type="match status" value="1"/>
</dbReference>
<reference evidence="2" key="3">
    <citation type="submission" date="2025-09" db="UniProtKB">
        <authorList>
            <consortium name="Ensembl"/>
        </authorList>
    </citation>
    <scope>IDENTIFICATION</scope>
</reference>
<proteinExistence type="predicted"/>
<protein>
    <submittedName>
        <fullName evidence="2">Uncharacterized protein</fullName>
    </submittedName>
</protein>
<dbReference type="PANTHER" id="PTHR12138:SF135">
    <property type="entry name" value="SAM DOMAIN-CONTAINING PROTEIN"/>
    <property type="match status" value="1"/>
</dbReference>
<dbReference type="PRINTS" id="PR02045">
    <property type="entry name" value="F138DOMAIN"/>
</dbReference>
<feature type="compositionally biased region" description="Low complexity" evidence="1">
    <location>
        <begin position="27"/>
        <end position="49"/>
    </location>
</feature>
<evidence type="ECO:0000256" key="1">
    <source>
        <dbReference type="SAM" id="MobiDB-lite"/>
    </source>
</evidence>
<keyword evidence="3" id="KW-1185">Reference proteome</keyword>
<sequence>PRDSPVSASQSAGITGLSHRARPVIRLSSSSSLSPSASPSPSPSSSSDGVSLLSPRLECNGAILAHCNLCLLGSSDSPASASQVARITGTCHHAQLIFVFLIEMEFHHVGQAGLELLISGDPFASASQSARITGMSHHTWPQISLLSKAGIWFQISFLPKMYK</sequence>
<dbReference type="Proteomes" id="UP000233100">
    <property type="component" value="Chromosome 5"/>
</dbReference>
<organism evidence="2 3">
    <name type="scientific">Macaca fascicularis</name>
    <name type="common">Crab-eating macaque</name>
    <name type="synonym">Cynomolgus monkey</name>
    <dbReference type="NCBI Taxonomy" id="9541"/>
    <lineage>
        <taxon>Eukaryota</taxon>
        <taxon>Metazoa</taxon>
        <taxon>Chordata</taxon>
        <taxon>Craniata</taxon>
        <taxon>Vertebrata</taxon>
        <taxon>Euteleostomi</taxon>
        <taxon>Mammalia</taxon>
        <taxon>Eutheria</taxon>
        <taxon>Euarchontoglires</taxon>
        <taxon>Primates</taxon>
        <taxon>Haplorrhini</taxon>
        <taxon>Catarrhini</taxon>
        <taxon>Cercopithecidae</taxon>
        <taxon>Cercopithecinae</taxon>
        <taxon>Macaca</taxon>
    </lineage>
</organism>
<reference evidence="2 3" key="1">
    <citation type="submission" date="2013-03" db="EMBL/GenBank/DDBJ databases">
        <authorList>
            <person name="Warren W."/>
            <person name="Wilson R.K."/>
        </authorList>
    </citation>
    <scope>NUCLEOTIDE SEQUENCE</scope>
</reference>
<feature type="compositionally biased region" description="Polar residues" evidence="1">
    <location>
        <begin position="1"/>
        <end position="13"/>
    </location>
</feature>
<evidence type="ECO:0000313" key="2">
    <source>
        <dbReference type="Ensembl" id="ENSMFAP00000058252.1"/>
    </source>
</evidence>
<feature type="region of interest" description="Disordered" evidence="1">
    <location>
        <begin position="1"/>
        <end position="49"/>
    </location>
</feature>
<dbReference type="GeneTree" id="ENSGT01120000271815"/>